<feature type="transmembrane region" description="Helical" evidence="5">
    <location>
        <begin position="124"/>
        <end position="144"/>
    </location>
</feature>
<gene>
    <name evidence="7" type="ORF">CAUJ_LOCUS15028</name>
</gene>
<feature type="transmembrane region" description="Helical" evidence="5">
    <location>
        <begin position="227"/>
        <end position="248"/>
    </location>
</feature>
<dbReference type="PROSITE" id="PS50262">
    <property type="entry name" value="G_PROTEIN_RECEP_F1_2"/>
    <property type="match status" value="1"/>
</dbReference>
<evidence type="ECO:0000256" key="1">
    <source>
        <dbReference type="ARBA" id="ARBA00004370"/>
    </source>
</evidence>
<comment type="caution">
    <text evidence="7">The sequence shown here is derived from an EMBL/GenBank/DDBJ whole genome shotgun (WGS) entry which is preliminary data.</text>
</comment>
<keyword evidence="2 5" id="KW-0812">Transmembrane</keyword>
<keyword evidence="4 5" id="KW-0472">Membrane</keyword>
<accession>A0A8S1HTH0</accession>
<reference evidence="7" key="1">
    <citation type="submission" date="2020-10" db="EMBL/GenBank/DDBJ databases">
        <authorList>
            <person name="Kikuchi T."/>
        </authorList>
    </citation>
    <scope>NUCLEOTIDE SEQUENCE</scope>
    <source>
        <strain evidence="7">NKZ352</strain>
    </source>
</reference>
<proteinExistence type="predicted"/>
<dbReference type="InterPro" id="IPR000276">
    <property type="entry name" value="GPCR_Rhodpsn"/>
</dbReference>
<organism evidence="7 8">
    <name type="scientific">Caenorhabditis auriculariae</name>
    <dbReference type="NCBI Taxonomy" id="2777116"/>
    <lineage>
        <taxon>Eukaryota</taxon>
        <taxon>Metazoa</taxon>
        <taxon>Ecdysozoa</taxon>
        <taxon>Nematoda</taxon>
        <taxon>Chromadorea</taxon>
        <taxon>Rhabditida</taxon>
        <taxon>Rhabditina</taxon>
        <taxon>Rhabditomorpha</taxon>
        <taxon>Rhabditoidea</taxon>
        <taxon>Rhabditidae</taxon>
        <taxon>Peloderinae</taxon>
        <taxon>Caenorhabditis</taxon>
    </lineage>
</organism>
<dbReference type="EMBL" id="CAJGYM010000156">
    <property type="protein sequence ID" value="CAD6199124.1"/>
    <property type="molecule type" value="Genomic_DNA"/>
</dbReference>
<evidence type="ECO:0000256" key="3">
    <source>
        <dbReference type="ARBA" id="ARBA00022989"/>
    </source>
</evidence>
<feature type="transmembrane region" description="Helical" evidence="5">
    <location>
        <begin position="176"/>
        <end position="197"/>
    </location>
</feature>
<dbReference type="InterPro" id="IPR019430">
    <property type="entry name" value="7TM_GPCR_serpentine_rcpt_Srx"/>
</dbReference>
<name>A0A8S1HTH0_9PELO</name>
<dbReference type="OrthoDB" id="5800536at2759"/>
<sequence length="274" mass="30558">MLEFRHYASIVMFLVSIFGTVSNCLAILVVLKNSALKSSFGALCFSHCVANLGVLVIFGFFAAPLNFLLNNFENINSSFANQRMGQISLMFYNASIVSHLFVSINRFVFIIFPTKAVQLMGRQTTGWIIVFIWVLSIVSVSPLSSETCNFTFTPPSLQWGYSDTYCGQTYAQYGDFYFGITVVGLVALFDMITLTKLRRANEVWQSKNLQATTTKTINVRRSNELRLFAQALIQGCLLLIVLCSFNIFSGFSDTALSLFITTTLVCQIFHASDG</sequence>
<dbReference type="PANTHER" id="PTHR23017">
    <property type="entry name" value="SERPENTINE RECEPTOR, CLASS X"/>
    <property type="match status" value="1"/>
</dbReference>
<dbReference type="PRINTS" id="PR00237">
    <property type="entry name" value="GPCRRHODOPSN"/>
</dbReference>
<dbReference type="InterPro" id="IPR017452">
    <property type="entry name" value="GPCR_Rhodpsn_7TM"/>
</dbReference>
<evidence type="ECO:0000313" key="7">
    <source>
        <dbReference type="EMBL" id="CAD6199124.1"/>
    </source>
</evidence>
<dbReference type="SUPFAM" id="SSF81321">
    <property type="entry name" value="Family A G protein-coupled receptor-like"/>
    <property type="match status" value="1"/>
</dbReference>
<evidence type="ECO:0000256" key="4">
    <source>
        <dbReference type="ARBA" id="ARBA00023136"/>
    </source>
</evidence>
<evidence type="ECO:0000313" key="8">
    <source>
        <dbReference type="Proteomes" id="UP000835052"/>
    </source>
</evidence>
<feature type="transmembrane region" description="Helical" evidence="5">
    <location>
        <begin position="6"/>
        <end position="31"/>
    </location>
</feature>
<evidence type="ECO:0000256" key="5">
    <source>
        <dbReference type="SAM" id="Phobius"/>
    </source>
</evidence>
<dbReference type="AlphaFoldDB" id="A0A8S1HTH0"/>
<comment type="subcellular location">
    <subcellularLocation>
        <location evidence="1">Membrane</location>
    </subcellularLocation>
</comment>
<evidence type="ECO:0000259" key="6">
    <source>
        <dbReference type="PROSITE" id="PS50262"/>
    </source>
</evidence>
<dbReference type="CDD" id="cd00637">
    <property type="entry name" value="7tm_classA_rhodopsin-like"/>
    <property type="match status" value="1"/>
</dbReference>
<dbReference type="GO" id="GO:0016020">
    <property type="term" value="C:membrane"/>
    <property type="evidence" value="ECO:0007669"/>
    <property type="project" value="UniProtKB-SubCell"/>
</dbReference>
<dbReference type="Pfam" id="PF10328">
    <property type="entry name" value="7TM_GPCR_Srx"/>
    <property type="match status" value="1"/>
</dbReference>
<dbReference type="Gene3D" id="1.20.1070.10">
    <property type="entry name" value="Rhodopsin 7-helix transmembrane proteins"/>
    <property type="match status" value="1"/>
</dbReference>
<feature type="transmembrane region" description="Helical" evidence="5">
    <location>
        <begin position="43"/>
        <end position="69"/>
    </location>
</feature>
<keyword evidence="8" id="KW-1185">Reference proteome</keyword>
<feature type="domain" description="G-protein coupled receptors family 1 profile" evidence="6">
    <location>
        <begin position="22"/>
        <end position="274"/>
    </location>
</feature>
<dbReference type="Proteomes" id="UP000835052">
    <property type="component" value="Unassembled WGS sequence"/>
</dbReference>
<evidence type="ECO:0000256" key="2">
    <source>
        <dbReference type="ARBA" id="ARBA00022692"/>
    </source>
</evidence>
<feature type="transmembrane region" description="Helical" evidence="5">
    <location>
        <begin position="89"/>
        <end position="112"/>
    </location>
</feature>
<keyword evidence="3 5" id="KW-1133">Transmembrane helix</keyword>
<dbReference type="GO" id="GO:0004930">
    <property type="term" value="F:G protein-coupled receptor activity"/>
    <property type="evidence" value="ECO:0007669"/>
    <property type="project" value="InterPro"/>
</dbReference>
<dbReference type="PANTHER" id="PTHR23017:SF3">
    <property type="entry name" value="G-PROTEIN COUPLED RECEPTORS FAMILY 1 PROFILE DOMAIN-CONTAINING PROTEIN"/>
    <property type="match status" value="1"/>
</dbReference>
<protein>
    <recommendedName>
        <fullName evidence="6">G-protein coupled receptors family 1 profile domain-containing protein</fullName>
    </recommendedName>
</protein>